<keyword evidence="6" id="KW-0175">Coiled coil</keyword>
<proteinExistence type="predicted"/>
<keyword evidence="3 9" id="KW-0396">Initiation factor</keyword>
<gene>
    <name evidence="9" type="ORF">AKO1_008349</name>
</gene>
<evidence type="ECO:0000256" key="1">
    <source>
        <dbReference type="ARBA" id="ARBA00004496"/>
    </source>
</evidence>
<evidence type="ECO:0000256" key="2">
    <source>
        <dbReference type="ARBA" id="ARBA00022490"/>
    </source>
</evidence>
<feature type="region of interest" description="Disordered" evidence="7">
    <location>
        <begin position="815"/>
        <end position="1102"/>
    </location>
</feature>
<dbReference type="AlphaFoldDB" id="A0AAW2YRM3"/>
<evidence type="ECO:0000259" key="8">
    <source>
        <dbReference type="PROSITE" id="PS50250"/>
    </source>
</evidence>
<dbReference type="GO" id="GO:0003743">
    <property type="term" value="F:translation initiation factor activity"/>
    <property type="evidence" value="ECO:0007669"/>
    <property type="project" value="UniProtKB-KW"/>
</dbReference>
<dbReference type="GO" id="GO:0071540">
    <property type="term" value="C:eukaryotic translation initiation factor 3 complex, eIF3e"/>
    <property type="evidence" value="ECO:0007669"/>
    <property type="project" value="TreeGrafter"/>
</dbReference>
<dbReference type="Proteomes" id="UP001431209">
    <property type="component" value="Unassembled WGS sequence"/>
</dbReference>
<feature type="region of interest" description="Disordered" evidence="7">
    <location>
        <begin position="596"/>
        <end position="639"/>
    </location>
</feature>
<dbReference type="GO" id="GO:0003729">
    <property type="term" value="F:mRNA binding"/>
    <property type="evidence" value="ECO:0007669"/>
    <property type="project" value="TreeGrafter"/>
</dbReference>
<protein>
    <submittedName>
        <fullName evidence="9">Translation initiation factor 3 subunit A</fullName>
    </submittedName>
</protein>
<feature type="compositionally biased region" description="Polar residues" evidence="7">
    <location>
        <begin position="902"/>
        <end position="916"/>
    </location>
</feature>
<reference evidence="9 10" key="1">
    <citation type="submission" date="2024-03" db="EMBL/GenBank/DDBJ databases">
        <title>The Acrasis kona genome and developmental transcriptomes reveal deep origins of eukaryotic multicellular pathways.</title>
        <authorList>
            <person name="Sheikh S."/>
            <person name="Fu C.-J."/>
            <person name="Brown M.W."/>
            <person name="Baldauf S.L."/>
        </authorList>
    </citation>
    <scope>NUCLEOTIDE SEQUENCE [LARGE SCALE GENOMIC DNA]</scope>
    <source>
        <strain evidence="9 10">ATCC MYA-3509</strain>
    </source>
</reference>
<accession>A0AAW2YRM3</accession>
<dbReference type="FunFam" id="4.10.860.10:FF:000001">
    <property type="entry name" value="Eukaryotic translation initiation factor 3 subunit A"/>
    <property type="match status" value="1"/>
</dbReference>
<comment type="caution">
    <text evidence="9">The sequence shown here is derived from an EMBL/GenBank/DDBJ whole genome shotgun (WGS) entry which is preliminary data.</text>
</comment>
<feature type="region of interest" description="Disordered" evidence="7">
    <location>
        <begin position="720"/>
        <end position="743"/>
    </location>
</feature>
<evidence type="ECO:0000256" key="3">
    <source>
        <dbReference type="ARBA" id="ARBA00022540"/>
    </source>
</evidence>
<dbReference type="Gene3D" id="1.25.40.860">
    <property type="match status" value="2"/>
</dbReference>
<dbReference type="PANTHER" id="PTHR14005:SF0">
    <property type="entry name" value="EUKARYOTIC TRANSLATION INITIATION FACTOR 3 SUBUNIT A"/>
    <property type="match status" value="1"/>
</dbReference>
<keyword evidence="2" id="KW-0963">Cytoplasm</keyword>
<feature type="coiled-coil region" evidence="6">
    <location>
        <begin position="664"/>
        <end position="691"/>
    </location>
</feature>
<evidence type="ECO:0000256" key="4">
    <source>
        <dbReference type="ARBA" id="ARBA00022884"/>
    </source>
</evidence>
<dbReference type="GO" id="GO:0071541">
    <property type="term" value="C:eukaryotic translation initiation factor 3 complex, eIF3m"/>
    <property type="evidence" value="ECO:0007669"/>
    <property type="project" value="TreeGrafter"/>
</dbReference>
<feature type="compositionally biased region" description="Basic and acidic residues" evidence="7">
    <location>
        <begin position="861"/>
        <end position="901"/>
    </location>
</feature>
<dbReference type="PANTHER" id="PTHR14005">
    <property type="entry name" value="EUKARYOTIC TRANSLATION INITIATION FACTOR 3, THETA SUBUNIT"/>
    <property type="match status" value="1"/>
</dbReference>
<dbReference type="Gene3D" id="4.10.860.10">
    <property type="entry name" value="UVR domain"/>
    <property type="match status" value="1"/>
</dbReference>
<dbReference type="InterPro" id="IPR054711">
    <property type="entry name" value="eIF3a_PCI_TPR-like"/>
</dbReference>
<dbReference type="EMBL" id="JAOPGA020000467">
    <property type="protein sequence ID" value="KAL0478807.1"/>
    <property type="molecule type" value="Genomic_DNA"/>
</dbReference>
<evidence type="ECO:0000313" key="9">
    <source>
        <dbReference type="EMBL" id="KAL0478807.1"/>
    </source>
</evidence>
<evidence type="ECO:0000256" key="6">
    <source>
        <dbReference type="SAM" id="Coils"/>
    </source>
</evidence>
<name>A0AAW2YRM3_9EUKA</name>
<feature type="compositionally biased region" description="Basic and acidic residues" evidence="7">
    <location>
        <begin position="947"/>
        <end position="1095"/>
    </location>
</feature>
<organism evidence="9 10">
    <name type="scientific">Acrasis kona</name>
    <dbReference type="NCBI Taxonomy" id="1008807"/>
    <lineage>
        <taxon>Eukaryota</taxon>
        <taxon>Discoba</taxon>
        <taxon>Heterolobosea</taxon>
        <taxon>Tetramitia</taxon>
        <taxon>Eutetramitia</taxon>
        <taxon>Acrasidae</taxon>
        <taxon>Acrasis</taxon>
    </lineage>
</organism>
<feature type="compositionally biased region" description="Polar residues" evidence="7">
    <location>
        <begin position="927"/>
        <end position="943"/>
    </location>
</feature>
<dbReference type="Pfam" id="PF22591">
    <property type="entry name" value="eIF3a_PCI_TPR-like"/>
    <property type="match status" value="1"/>
</dbReference>
<dbReference type="GO" id="GO:0002188">
    <property type="term" value="P:translation reinitiation"/>
    <property type="evidence" value="ECO:0007669"/>
    <property type="project" value="TreeGrafter"/>
</dbReference>
<evidence type="ECO:0000313" key="10">
    <source>
        <dbReference type="Proteomes" id="UP001431209"/>
    </source>
</evidence>
<evidence type="ECO:0000256" key="5">
    <source>
        <dbReference type="ARBA" id="ARBA00022917"/>
    </source>
</evidence>
<keyword evidence="4" id="KW-0694">RNA-binding</keyword>
<keyword evidence="10" id="KW-1185">Reference proteome</keyword>
<dbReference type="InterPro" id="IPR027512">
    <property type="entry name" value="EIF3A"/>
</dbReference>
<sequence>MSAFYSQRAENVLKRSEDLIQSNQTQIAFQEMQGIVTNKRIKQWDERLEGVMKKFIELCVELRRGQDAKLAIIQYRTLCGTTNTNSLDDVLDLFLDLSEKRAQKAQNEAKNVSLDLENDLEDEVSESFLMSEISGEEIKDRSDREIVTPWLKFLWETYRNVLDVLKSYAALESRYHDACQRAFKFCKRYKRKREFKNLSDILRNHLTNVQRYATTATTSPFHKITLSSPETLQYYLDTRFKQLSTASHLELWQEAYRSIEDIHRLLALSKDQVKPQQIIFYYEHLTKIYWNSENYILHSYALYKLFNLLLAQQQAGVNVKKNEDFEHLDLKVVASSLLLSSLSIPTQRTTHNEDIVDVHFGDVEKQQRLANLLDLATLPDKKQLLRQVVNKQVTSQAHAELKDLYQILEVDLDPLHLHERVANILTFTENHPKLKIYNHALKQATLSKLLTQLSSIYQSIRLSKVVKLASFISLPEIERAIVQAVQQRRVLMTIDHQNDCITFGNNKNASLLDVDTVRGQLTLLSKRLYVANLLINPVNTSAVAPAGPVLLKSAPSAQDVAAQHAMLASRRELIEKKKQWEAENKKKELELLRKQEEEEKRKKEEEEKRLTEKEAKDRELAAQRRAEEEAKAAHHKKILDSVRQDTSLSSHGVIGGVTQDSMKVVKEEEVKKALDDRVKELNKAKLEKEKKLLQKLTNLDVLERAKRTEEIPLVKKYYETQKTTDKERHESQHKLQQDQLKQKHENHIKMRAQLSHMFKDRKAFIENEIAHERREKAQVLKQEQDERRKVAKQAWLHKRELIVARLNQIKKEQEEIENKKAEAARVKREAEEQKKRELEEEKRKRDKEEEERRLRQQRITDQQEKKMREIEEKEQENKRRIVEERLAREREQREEQLRKAESNQPKSRWGDITSTVREPPKREEAAPTSQPRRVEAPSTTTSSPAPRRFDDAPPRGRFDDAPPRRFDDGPRSDAPRGRFDDGPRRFNDGPRGDAPRGRFDDGPRSDAPRGRFDDGPRRDFGSRDAPRDAPRGRFDDGRGGDAPRGRFDDGRGGDAPRGRFDDGPRGGRFEDSGPRRSFNDGPKRDEKPKTEEKKTGSRWSNI</sequence>
<feature type="compositionally biased region" description="Basic and acidic residues" evidence="7">
    <location>
        <begin position="815"/>
        <end position="854"/>
    </location>
</feature>
<dbReference type="InterPro" id="IPR000717">
    <property type="entry name" value="PCI_dom"/>
</dbReference>
<dbReference type="PROSITE" id="PS50250">
    <property type="entry name" value="PCI"/>
    <property type="match status" value="1"/>
</dbReference>
<feature type="coiled-coil region" evidence="6">
    <location>
        <begin position="95"/>
        <end position="122"/>
    </location>
</feature>
<dbReference type="GO" id="GO:0043614">
    <property type="term" value="C:multi-eIF complex"/>
    <property type="evidence" value="ECO:0007669"/>
    <property type="project" value="TreeGrafter"/>
</dbReference>
<keyword evidence="5" id="KW-0648">Protein biosynthesis</keyword>
<comment type="subcellular location">
    <subcellularLocation>
        <location evidence="1">Cytoplasm</location>
    </subcellularLocation>
</comment>
<feature type="domain" description="PCI" evidence="8">
    <location>
        <begin position="333"/>
        <end position="508"/>
    </location>
</feature>
<dbReference type="Pfam" id="PF01399">
    <property type="entry name" value="PCI"/>
    <property type="match status" value="1"/>
</dbReference>
<dbReference type="GO" id="GO:0001732">
    <property type="term" value="P:formation of cytoplasmic translation initiation complex"/>
    <property type="evidence" value="ECO:0007669"/>
    <property type="project" value="TreeGrafter"/>
</dbReference>
<evidence type="ECO:0000256" key="7">
    <source>
        <dbReference type="SAM" id="MobiDB-lite"/>
    </source>
</evidence>